<feature type="transmembrane region" description="Helical" evidence="1">
    <location>
        <begin position="12"/>
        <end position="33"/>
    </location>
</feature>
<dbReference type="EMBL" id="AZBU02000002">
    <property type="protein sequence ID" value="TKR93989.1"/>
    <property type="molecule type" value="Genomic_DNA"/>
</dbReference>
<name>A0A4U5PC69_STECR</name>
<reference evidence="2 3" key="2">
    <citation type="journal article" date="2019" name="G3 (Bethesda)">
        <title>Hybrid Assembly of the Genome of the Entomopathogenic Nematode Steinernema carpocapsae Identifies the X-Chromosome.</title>
        <authorList>
            <person name="Serra L."/>
            <person name="Macchietto M."/>
            <person name="Macias-Munoz A."/>
            <person name="McGill C.J."/>
            <person name="Rodriguez I.M."/>
            <person name="Rodriguez B."/>
            <person name="Murad R."/>
            <person name="Mortazavi A."/>
        </authorList>
    </citation>
    <scope>NUCLEOTIDE SEQUENCE [LARGE SCALE GENOMIC DNA]</scope>
    <source>
        <strain evidence="2 3">ALL</strain>
    </source>
</reference>
<comment type="caution">
    <text evidence="2">The sequence shown here is derived from an EMBL/GenBank/DDBJ whole genome shotgun (WGS) entry which is preliminary data.</text>
</comment>
<dbReference type="AlphaFoldDB" id="A0A4U5PC69"/>
<dbReference type="Proteomes" id="UP000298663">
    <property type="component" value="Unassembled WGS sequence"/>
</dbReference>
<reference evidence="2 3" key="1">
    <citation type="journal article" date="2015" name="Genome Biol.">
        <title>Comparative genomics of Steinernema reveals deeply conserved gene regulatory networks.</title>
        <authorList>
            <person name="Dillman A.R."/>
            <person name="Macchietto M."/>
            <person name="Porter C.F."/>
            <person name="Rogers A."/>
            <person name="Williams B."/>
            <person name="Antoshechkin I."/>
            <person name="Lee M.M."/>
            <person name="Goodwin Z."/>
            <person name="Lu X."/>
            <person name="Lewis E.E."/>
            <person name="Goodrich-Blair H."/>
            <person name="Stock S.P."/>
            <person name="Adams B.J."/>
            <person name="Sternberg P.W."/>
            <person name="Mortazavi A."/>
        </authorList>
    </citation>
    <scope>NUCLEOTIDE SEQUENCE [LARGE SCALE GENOMIC DNA]</scope>
    <source>
        <strain evidence="2 3">ALL</strain>
    </source>
</reference>
<evidence type="ECO:0000256" key="1">
    <source>
        <dbReference type="SAM" id="Phobius"/>
    </source>
</evidence>
<proteinExistence type="predicted"/>
<keyword evidence="1" id="KW-0812">Transmembrane</keyword>
<keyword evidence="1" id="KW-0472">Membrane</keyword>
<organism evidence="2 3">
    <name type="scientific">Steinernema carpocapsae</name>
    <name type="common">Entomopathogenic nematode</name>
    <dbReference type="NCBI Taxonomy" id="34508"/>
    <lineage>
        <taxon>Eukaryota</taxon>
        <taxon>Metazoa</taxon>
        <taxon>Ecdysozoa</taxon>
        <taxon>Nematoda</taxon>
        <taxon>Chromadorea</taxon>
        <taxon>Rhabditida</taxon>
        <taxon>Tylenchina</taxon>
        <taxon>Panagrolaimomorpha</taxon>
        <taxon>Strongyloidoidea</taxon>
        <taxon>Steinernematidae</taxon>
        <taxon>Steinernema</taxon>
    </lineage>
</organism>
<gene>
    <name evidence="2" type="ORF">L596_008346</name>
</gene>
<protein>
    <submittedName>
        <fullName evidence="2">Uncharacterized protein</fullName>
    </submittedName>
</protein>
<evidence type="ECO:0000313" key="2">
    <source>
        <dbReference type="EMBL" id="TKR93989.1"/>
    </source>
</evidence>
<sequence>MHLPDQLTLNWIFLGSTVLLVSLSASLAVFFVSKRRREVLEARRITPTSFAPAISFFPQAANRRPKSLSTSPKIILRRLLQTWTSRISKRRAASTT</sequence>
<accession>A0A4U5PC69</accession>
<evidence type="ECO:0000313" key="3">
    <source>
        <dbReference type="Proteomes" id="UP000298663"/>
    </source>
</evidence>
<keyword evidence="1" id="KW-1133">Transmembrane helix</keyword>
<keyword evidence="3" id="KW-1185">Reference proteome</keyword>